<feature type="domain" description="Tf2-1-like SH3-like" evidence="1">
    <location>
        <begin position="5"/>
        <end position="55"/>
    </location>
</feature>
<sequence length="97" mass="11011">MKGVMRFGKKGKLSPRYIGPYRIANSTSNVAYDLELPQKLATVHLVFHVSMLKKCMSDPSLIIPTENIGIKDSLTYEEIPVQILDRQVHKLRTKELA</sequence>
<dbReference type="Proteomes" id="UP001234989">
    <property type="component" value="Chromosome 6"/>
</dbReference>
<gene>
    <name evidence="2" type="ORF">MTR67_027700</name>
</gene>
<evidence type="ECO:0000313" key="3">
    <source>
        <dbReference type="Proteomes" id="UP001234989"/>
    </source>
</evidence>
<evidence type="ECO:0000259" key="1">
    <source>
        <dbReference type="Pfam" id="PF24626"/>
    </source>
</evidence>
<dbReference type="Pfam" id="PF24626">
    <property type="entry name" value="SH3_Tf2-1"/>
    <property type="match status" value="1"/>
</dbReference>
<dbReference type="PANTHER" id="PTHR46148">
    <property type="entry name" value="CHROMO DOMAIN-CONTAINING PROTEIN"/>
    <property type="match status" value="1"/>
</dbReference>
<evidence type="ECO:0000313" key="2">
    <source>
        <dbReference type="EMBL" id="WMV34315.1"/>
    </source>
</evidence>
<dbReference type="AlphaFoldDB" id="A0AAF0TZP2"/>
<reference evidence="2" key="1">
    <citation type="submission" date="2023-08" db="EMBL/GenBank/DDBJ databases">
        <title>A de novo genome assembly of Solanum verrucosum Schlechtendal, a Mexican diploid species geographically isolated from the other diploid A-genome species in potato relatives.</title>
        <authorList>
            <person name="Hosaka K."/>
        </authorList>
    </citation>
    <scope>NUCLEOTIDE SEQUENCE</scope>
    <source>
        <tissue evidence="2">Young leaves</tissue>
    </source>
</reference>
<dbReference type="InterPro" id="IPR056924">
    <property type="entry name" value="SH3_Tf2-1"/>
</dbReference>
<dbReference type="PANTHER" id="PTHR46148:SF56">
    <property type="entry name" value="RETROTRANSPOSON PROTEIN"/>
    <property type="match status" value="1"/>
</dbReference>
<dbReference type="EMBL" id="CP133617">
    <property type="protein sequence ID" value="WMV34315.1"/>
    <property type="molecule type" value="Genomic_DNA"/>
</dbReference>
<protein>
    <recommendedName>
        <fullName evidence="1">Tf2-1-like SH3-like domain-containing protein</fullName>
    </recommendedName>
</protein>
<keyword evidence="3" id="KW-1185">Reference proteome</keyword>
<proteinExistence type="predicted"/>
<name>A0AAF0TZP2_SOLVR</name>
<organism evidence="2 3">
    <name type="scientific">Solanum verrucosum</name>
    <dbReference type="NCBI Taxonomy" id="315347"/>
    <lineage>
        <taxon>Eukaryota</taxon>
        <taxon>Viridiplantae</taxon>
        <taxon>Streptophyta</taxon>
        <taxon>Embryophyta</taxon>
        <taxon>Tracheophyta</taxon>
        <taxon>Spermatophyta</taxon>
        <taxon>Magnoliopsida</taxon>
        <taxon>eudicotyledons</taxon>
        <taxon>Gunneridae</taxon>
        <taxon>Pentapetalae</taxon>
        <taxon>asterids</taxon>
        <taxon>lamiids</taxon>
        <taxon>Solanales</taxon>
        <taxon>Solanaceae</taxon>
        <taxon>Solanoideae</taxon>
        <taxon>Solaneae</taxon>
        <taxon>Solanum</taxon>
    </lineage>
</organism>
<accession>A0AAF0TZP2</accession>